<dbReference type="OrthoDB" id="9816335at2"/>
<dbReference type="InterPro" id="IPR009057">
    <property type="entry name" value="Homeodomain-like_sf"/>
</dbReference>
<dbReference type="PROSITE" id="PS01124">
    <property type="entry name" value="HTH_ARAC_FAMILY_2"/>
    <property type="match status" value="1"/>
</dbReference>
<dbReference type="GO" id="GO:0003700">
    <property type="term" value="F:DNA-binding transcription factor activity"/>
    <property type="evidence" value="ECO:0007669"/>
    <property type="project" value="InterPro"/>
</dbReference>
<dbReference type="InterPro" id="IPR003313">
    <property type="entry name" value="AraC-bd"/>
</dbReference>
<organism evidence="5 6">
    <name type="scientific">Brevibacillus fluminis</name>
    <dbReference type="NCBI Taxonomy" id="511487"/>
    <lineage>
        <taxon>Bacteria</taxon>
        <taxon>Bacillati</taxon>
        <taxon>Bacillota</taxon>
        <taxon>Bacilli</taxon>
        <taxon>Bacillales</taxon>
        <taxon>Paenibacillaceae</taxon>
        <taxon>Brevibacillus</taxon>
    </lineage>
</organism>
<evidence type="ECO:0000256" key="1">
    <source>
        <dbReference type="ARBA" id="ARBA00023015"/>
    </source>
</evidence>
<gene>
    <name evidence="5" type="ORF">EDM56_23775</name>
</gene>
<dbReference type="InterPro" id="IPR020449">
    <property type="entry name" value="Tscrpt_reg_AraC-type_HTH"/>
</dbReference>
<dbReference type="InterPro" id="IPR014710">
    <property type="entry name" value="RmlC-like_jellyroll"/>
</dbReference>
<protein>
    <submittedName>
        <fullName evidence="5">AraC family transcriptional regulator</fullName>
    </submittedName>
</protein>
<name>A0A3M8D2Q1_9BACL</name>
<keyword evidence="2" id="KW-0238">DNA-binding</keyword>
<sequence length="272" mass="31276">MDLSLDLGNCGFRIFQLHPHEADTLHKHEGHYQMSIPLAGIVSLQCNQTIKRLSADHRLVVAPDDEHRHIAHDEPVRIMLVGLSEVFLQKVLAERFEHHPPQLAMPNWHEGDNDRFRQLGEHAILRSMQSQSEALALEELEWQLAQLFLQTHIASHDTSWRRSFPVVDHPALQRAVQFIHDSYAMPLALDQIAQASSLNKFYLIELFRDRFGCTPARFVTQVRLDRAAQLLRQTAMEITDIAFEAGFGSVSSFQRGFKARFHVSPGEYRRQC</sequence>
<evidence type="ECO:0000259" key="4">
    <source>
        <dbReference type="PROSITE" id="PS01124"/>
    </source>
</evidence>
<keyword evidence="1" id="KW-0805">Transcription regulation</keyword>
<evidence type="ECO:0000256" key="2">
    <source>
        <dbReference type="ARBA" id="ARBA00023125"/>
    </source>
</evidence>
<dbReference type="RefSeq" id="WP_122920424.1">
    <property type="nucleotide sequence ID" value="NZ_RHHQ01000020.1"/>
</dbReference>
<dbReference type="Gene3D" id="1.10.10.60">
    <property type="entry name" value="Homeodomain-like"/>
    <property type="match status" value="2"/>
</dbReference>
<dbReference type="SUPFAM" id="SSF51182">
    <property type="entry name" value="RmlC-like cupins"/>
    <property type="match status" value="1"/>
</dbReference>
<dbReference type="Pfam" id="PF02311">
    <property type="entry name" value="AraC_binding"/>
    <property type="match status" value="1"/>
</dbReference>
<dbReference type="GO" id="GO:0043565">
    <property type="term" value="F:sequence-specific DNA binding"/>
    <property type="evidence" value="ECO:0007669"/>
    <property type="project" value="InterPro"/>
</dbReference>
<reference evidence="5 6" key="1">
    <citation type="submission" date="2018-10" db="EMBL/GenBank/DDBJ databases">
        <title>Phylogenomics of Brevibacillus.</title>
        <authorList>
            <person name="Dunlap C."/>
        </authorList>
    </citation>
    <scope>NUCLEOTIDE SEQUENCE [LARGE SCALE GENOMIC DNA]</scope>
    <source>
        <strain evidence="5 6">JCM 15716</strain>
    </source>
</reference>
<dbReference type="EMBL" id="RHHQ01000020">
    <property type="protein sequence ID" value="RNB82346.1"/>
    <property type="molecule type" value="Genomic_DNA"/>
</dbReference>
<dbReference type="InterPro" id="IPR018060">
    <property type="entry name" value="HTH_AraC"/>
</dbReference>
<dbReference type="Gene3D" id="2.60.120.10">
    <property type="entry name" value="Jelly Rolls"/>
    <property type="match status" value="1"/>
</dbReference>
<feature type="domain" description="HTH araC/xylS-type" evidence="4">
    <location>
        <begin position="173"/>
        <end position="271"/>
    </location>
</feature>
<dbReference type="PANTHER" id="PTHR46796">
    <property type="entry name" value="HTH-TYPE TRANSCRIPTIONAL ACTIVATOR RHAS-RELATED"/>
    <property type="match status" value="1"/>
</dbReference>
<evidence type="ECO:0000256" key="3">
    <source>
        <dbReference type="ARBA" id="ARBA00023163"/>
    </source>
</evidence>
<evidence type="ECO:0000313" key="5">
    <source>
        <dbReference type="EMBL" id="RNB82346.1"/>
    </source>
</evidence>
<dbReference type="Pfam" id="PF12833">
    <property type="entry name" value="HTH_18"/>
    <property type="match status" value="1"/>
</dbReference>
<keyword evidence="3" id="KW-0804">Transcription</keyword>
<dbReference type="InterPro" id="IPR011051">
    <property type="entry name" value="RmlC_Cupin_sf"/>
</dbReference>
<proteinExistence type="predicted"/>
<dbReference type="Proteomes" id="UP000271031">
    <property type="component" value="Unassembled WGS sequence"/>
</dbReference>
<evidence type="ECO:0000313" key="6">
    <source>
        <dbReference type="Proteomes" id="UP000271031"/>
    </source>
</evidence>
<comment type="caution">
    <text evidence="5">The sequence shown here is derived from an EMBL/GenBank/DDBJ whole genome shotgun (WGS) entry which is preliminary data.</text>
</comment>
<dbReference type="InterPro" id="IPR050204">
    <property type="entry name" value="AraC_XylS_family_regulators"/>
</dbReference>
<accession>A0A3M8D2Q1</accession>
<dbReference type="AlphaFoldDB" id="A0A3M8D2Q1"/>
<dbReference type="SUPFAM" id="SSF46689">
    <property type="entry name" value="Homeodomain-like"/>
    <property type="match status" value="2"/>
</dbReference>
<dbReference type="SMART" id="SM00342">
    <property type="entry name" value="HTH_ARAC"/>
    <property type="match status" value="1"/>
</dbReference>
<keyword evidence="6" id="KW-1185">Reference proteome</keyword>
<dbReference type="PRINTS" id="PR00032">
    <property type="entry name" value="HTHARAC"/>
</dbReference>